<proteinExistence type="predicted"/>
<evidence type="ECO:0000313" key="2">
    <source>
        <dbReference type="Proteomes" id="UP001320706"/>
    </source>
</evidence>
<comment type="caution">
    <text evidence="1">The sequence shown here is derived from an EMBL/GenBank/DDBJ whole genome shotgun (WGS) entry which is preliminary data.</text>
</comment>
<sequence length="498" mass="53051">MAGGIPINTTSVEGGYLTGRKLIYPLSLVISLFFLWGFSYGLLDVLNKHFQTVLGITKLESTGLQVMYFGGGYLLYSPVAAEVLKRKGYKITILMGLAFYSVGAIMFWPTAHFSSKAHASASFGGFCVCTLVIACGLATLETAANSYAVVIGAPDSASARLQFCQSWNGVASFIGPLIASKFFFSGENQNNLTNVQFVYLAVSCAGVAIAVLFLFSKLPEVAESTAGRRNSVASDATLEMGVDQYGHVIGSGPLYKQYNMLFGFVAQFCYVGAQVTVASFFINYATENANYTSAQASNMLSYALITFTVGRFIATGLATIFESNFLLTIYAVCAIALNAYICAGHGKPAVGVLICLFFFEAPMYPTIFTLGTANLGRHTRRGAGILVMGVSGGAVFPPIQGAIADAAGTRISYVTPLVGFCVVLAYVAYHWARHGFHILRVKSEATIAVSLESGALGGVITTTHYDEKILSEVSRDEIRRNSIGAVSVKGVTGGINKY</sequence>
<gene>
    <name evidence="1" type="ORF">M8818_007086</name>
</gene>
<reference evidence="1" key="1">
    <citation type="submission" date="2024-02" db="EMBL/GenBank/DDBJ databases">
        <title>Metagenome Assembled Genome of Zalaria obscura JY119.</title>
        <authorList>
            <person name="Vighnesh L."/>
            <person name="Jagadeeshwari U."/>
            <person name="Venkata Ramana C."/>
            <person name="Sasikala C."/>
        </authorList>
    </citation>
    <scope>NUCLEOTIDE SEQUENCE</scope>
    <source>
        <strain evidence="1">JY119</strain>
    </source>
</reference>
<organism evidence="1 2">
    <name type="scientific">Zalaria obscura</name>
    <dbReference type="NCBI Taxonomy" id="2024903"/>
    <lineage>
        <taxon>Eukaryota</taxon>
        <taxon>Fungi</taxon>
        <taxon>Dikarya</taxon>
        <taxon>Ascomycota</taxon>
        <taxon>Pezizomycotina</taxon>
        <taxon>Dothideomycetes</taxon>
        <taxon>Dothideomycetidae</taxon>
        <taxon>Dothideales</taxon>
        <taxon>Zalariaceae</taxon>
        <taxon>Zalaria</taxon>
    </lineage>
</organism>
<evidence type="ECO:0000313" key="1">
    <source>
        <dbReference type="EMBL" id="KAK8195935.1"/>
    </source>
</evidence>
<keyword evidence="2" id="KW-1185">Reference proteome</keyword>
<dbReference type="Proteomes" id="UP001320706">
    <property type="component" value="Unassembled WGS sequence"/>
</dbReference>
<accession>A0ACC3S4L1</accession>
<protein>
    <submittedName>
        <fullName evidence="1">Uncharacterized protein</fullName>
    </submittedName>
</protein>
<name>A0ACC3S4L1_9PEZI</name>
<dbReference type="EMBL" id="JAMKPW020000042">
    <property type="protein sequence ID" value="KAK8195935.1"/>
    <property type="molecule type" value="Genomic_DNA"/>
</dbReference>